<feature type="transmembrane region" description="Helical" evidence="2">
    <location>
        <begin position="633"/>
        <end position="658"/>
    </location>
</feature>
<feature type="compositionally biased region" description="Polar residues" evidence="1">
    <location>
        <begin position="116"/>
        <end position="127"/>
    </location>
</feature>
<proteinExistence type="predicted"/>
<keyword evidence="4" id="KW-1185">Reference proteome</keyword>
<feature type="region of interest" description="Disordered" evidence="1">
    <location>
        <begin position="47"/>
        <end position="135"/>
    </location>
</feature>
<feature type="compositionally biased region" description="Polar residues" evidence="1">
    <location>
        <begin position="472"/>
        <end position="484"/>
    </location>
</feature>
<sequence>MLRRDDGALGIQQSSSAFSSSRVDDASQDFDGLELTSSMRIRKKVAIGGITPFSSPEETPSPRRKGSVLFLDPVAPPAMSREENDDLDSPQSSKYMLDSGDYSPLSPVSPQSPQSAFHSGSSRSHQPFLSPENDDHVAKSEEDCIDAIVHWCNSLSTRAPCRIGGKRLSISLSWCVQWFLVINLTVLVIATSLLFNYYALTLVNDTAESFLYTALWQTQGALDRSLSDMSRGITELTLSAGGVTVVNLDNSSDTRWPGWQSWASPNYGLNNSTQAQRWEPERRLAHVAAVQSCRTMREGTIAIQLAYRLVAPRWLGGCIRTEFATGTSSGSWATEFVGFVLYQKRVVWVQTVLGVTSSKPLMQSWTTLLEGMSWIDDPIELAQLLQAVWVLQGLSSPPLSLAIIAVDVVNNGTASLVKSAAEEEEEEIGNALVPVVIPVNTTWVLEPFSNGTIASINAVQWSRSLLQTVERSDGNSSITTPSTNDGGGSVKNSTSRTLSFSSSITATRDEYVYTDTFTIMNISANGQLSAALDRVAQTSSSGVSIDVVANGNGAVLLWASAAGYYVSPSSFIVNKGLQELYCTVETMSNGTASWLTGIAQDGTTSLRHLAANAWTIRVSSGDSIVGSLARGTYVVIVVCVAISIAVSIGGLMALRLLLNPLDQVHRDIRHASALQFHRIDPSKFPPSILREMNLVTRSFLQLVKKLQSYRSVLMDVYDTSMRSRSSSLNSSSDLFLSMDGSSLGTSFASSSNTGDDSLSSSGTFIGELSTSLAMGTAEDLEFLSTIRKGSFVNPLLDKDALNTEEAEQDNKHLLKVQLAYISRRHTGRQRKQATFEHTYRDGAADMLHNFRTDCLKNLQLSVFEEVRTHIQCNGVYVEVRNDTQLSDAFSVARGELLVRMTKSGVKKVLSPVALLVDLLNFAINIALITLALINTRSGTPARLSINVFFGLYATAFFINLCITLILLKQGQQDPRMKVWLSQAGLEVSLMLIFCALNTQNIHFLWSQWSVGLKFNAPRVHLLWKRGIVYSLFGFVALDLMQVGYKVYRIIGGEDLVALSVIGLLIACLSIALSLKKRGDFILYYFHKWRYGTKQSTPGAGEPSEEGGQELDSFRNGATWMRRPRAGLSVPMFSEEATVVLFRCSIPLPEAPPSSDPVALQRQHNKVAAHLNRFFSLIFSEVTQAQGHVLWFHGTEVAVCFNSPKPLEYHTPKALKCVLQIHRGLAQQQLQIAAPHQLAGATFAAPPPPHTVPLVAALVRDQYLFGTLGGSSRRVFQCFADWDELQRMLNFAESTKHIGVVTLKRCVPHLTTEGVSGGGGVASRAPQSRSGGSTAAKATKSSPFLDSLMYHDVLGVDQVYVEIPIVHQPRDKRPVSVLSRVLRPLGILADPSDDAHSILTKFISEFTSSGTRTAIPMEEMMNFSKKKSVTICEDQNTSLSARRGSADVSSPSSLPPSALKKSSPSKDIVLSDSEGGEEFTDDDEEPGMSAETRQGSSSTNSAHSWRRVKPASPRTPNGGGASGVTIGSKDLRKMFPGAF</sequence>
<feature type="transmembrane region" description="Helical" evidence="2">
    <location>
        <begin position="987"/>
        <end position="1006"/>
    </location>
</feature>
<feature type="compositionally biased region" description="Low complexity" evidence="1">
    <location>
        <begin position="103"/>
        <end position="115"/>
    </location>
</feature>
<feature type="region of interest" description="Disordered" evidence="1">
    <location>
        <begin position="1437"/>
        <end position="1538"/>
    </location>
</feature>
<feature type="transmembrane region" description="Helical" evidence="2">
    <location>
        <begin position="945"/>
        <end position="967"/>
    </location>
</feature>
<evidence type="ECO:0000256" key="1">
    <source>
        <dbReference type="SAM" id="MobiDB-lite"/>
    </source>
</evidence>
<reference evidence="4" key="1">
    <citation type="submission" date="2015-09" db="EMBL/GenBank/DDBJ databases">
        <authorList>
            <consortium name="Pathogen Informatics"/>
        </authorList>
    </citation>
    <scope>NUCLEOTIDE SEQUENCE [LARGE SCALE GENOMIC DNA]</scope>
    <source>
        <strain evidence="4">Lake Konstanz</strain>
    </source>
</reference>
<dbReference type="InterPro" id="IPR029787">
    <property type="entry name" value="Nucleotide_cyclase"/>
</dbReference>
<dbReference type="Proteomes" id="UP000051952">
    <property type="component" value="Unassembled WGS sequence"/>
</dbReference>
<evidence type="ECO:0000313" key="3">
    <source>
        <dbReference type="EMBL" id="CUG92134.1"/>
    </source>
</evidence>
<evidence type="ECO:0000256" key="2">
    <source>
        <dbReference type="SAM" id="Phobius"/>
    </source>
</evidence>
<dbReference type="EMBL" id="CYKH01002009">
    <property type="protein sequence ID" value="CUG92134.1"/>
    <property type="molecule type" value="Genomic_DNA"/>
</dbReference>
<gene>
    <name evidence="3" type="ORF">BSAL_35690</name>
</gene>
<feature type="region of interest" description="Disordered" evidence="1">
    <location>
        <begin position="1"/>
        <end position="27"/>
    </location>
</feature>
<feature type="compositionally biased region" description="Polar residues" evidence="1">
    <location>
        <begin position="1490"/>
        <end position="1502"/>
    </location>
</feature>
<feature type="transmembrane region" description="Helical" evidence="2">
    <location>
        <begin position="1055"/>
        <end position="1074"/>
    </location>
</feature>
<dbReference type="VEuPathDB" id="TriTrypDB:BSAL_35690"/>
<feature type="region of interest" description="Disordered" evidence="1">
    <location>
        <begin position="1314"/>
        <end position="1337"/>
    </location>
</feature>
<feature type="transmembrane region" description="Helical" evidence="2">
    <location>
        <begin position="1026"/>
        <end position="1043"/>
    </location>
</feature>
<feature type="transmembrane region" description="Helical" evidence="2">
    <location>
        <begin position="176"/>
        <end position="200"/>
    </location>
</feature>
<feature type="compositionally biased region" description="Acidic residues" evidence="1">
    <location>
        <begin position="1473"/>
        <end position="1485"/>
    </location>
</feature>
<feature type="transmembrane region" description="Helical" evidence="2">
    <location>
        <begin position="908"/>
        <end position="933"/>
    </location>
</feature>
<keyword evidence="2" id="KW-0472">Membrane</keyword>
<feature type="region of interest" description="Disordered" evidence="1">
    <location>
        <begin position="472"/>
        <end position="495"/>
    </location>
</feature>
<protein>
    <submittedName>
        <fullName evidence="3">Transmembrane protein, putative</fullName>
    </submittedName>
</protein>
<feature type="compositionally biased region" description="Low complexity" evidence="1">
    <location>
        <begin position="1448"/>
        <end position="1465"/>
    </location>
</feature>
<accession>A0A0S4JPS8</accession>
<keyword evidence="2" id="KW-1133">Transmembrane helix</keyword>
<name>A0A0S4JPS8_BODSA</name>
<keyword evidence="2 3" id="KW-0812">Transmembrane</keyword>
<evidence type="ECO:0000313" key="4">
    <source>
        <dbReference type="Proteomes" id="UP000051952"/>
    </source>
</evidence>
<dbReference type="SUPFAM" id="SSF55073">
    <property type="entry name" value="Nucleotide cyclase"/>
    <property type="match status" value="1"/>
</dbReference>
<organism evidence="3 4">
    <name type="scientific">Bodo saltans</name>
    <name type="common">Flagellated protozoan</name>
    <dbReference type="NCBI Taxonomy" id="75058"/>
    <lineage>
        <taxon>Eukaryota</taxon>
        <taxon>Discoba</taxon>
        <taxon>Euglenozoa</taxon>
        <taxon>Kinetoplastea</taxon>
        <taxon>Metakinetoplastina</taxon>
        <taxon>Eubodonida</taxon>
        <taxon>Bodonidae</taxon>
        <taxon>Bodo</taxon>
    </lineage>
</organism>